<dbReference type="InterPro" id="IPR022761">
    <property type="entry name" value="Fumarate_lyase_N"/>
</dbReference>
<dbReference type="Gene3D" id="1.20.200.10">
    <property type="entry name" value="Fumarase/aspartase (Central domain)"/>
    <property type="match status" value="2"/>
</dbReference>
<accession>A0AAV8ER98</accession>
<dbReference type="Gene3D" id="1.10.275.10">
    <property type="entry name" value="Fumarase/aspartase (N-terminal domain)"/>
    <property type="match status" value="1"/>
</dbReference>
<gene>
    <name evidence="2" type="ORF">LUZ62_066952</name>
</gene>
<organism evidence="2 3">
    <name type="scientific">Rhynchospora pubera</name>
    <dbReference type="NCBI Taxonomy" id="906938"/>
    <lineage>
        <taxon>Eukaryota</taxon>
        <taxon>Viridiplantae</taxon>
        <taxon>Streptophyta</taxon>
        <taxon>Embryophyta</taxon>
        <taxon>Tracheophyta</taxon>
        <taxon>Spermatophyta</taxon>
        <taxon>Magnoliopsida</taxon>
        <taxon>Liliopsida</taxon>
        <taxon>Poales</taxon>
        <taxon>Cyperaceae</taxon>
        <taxon>Cyperoideae</taxon>
        <taxon>Rhynchosporeae</taxon>
        <taxon>Rhynchospora</taxon>
    </lineage>
</organism>
<dbReference type="GO" id="GO:0016829">
    <property type="term" value="F:lyase activity"/>
    <property type="evidence" value="ECO:0007669"/>
    <property type="project" value="UniProtKB-KW"/>
</dbReference>
<dbReference type="PANTHER" id="PTHR43411:SF1">
    <property type="entry name" value="ADENYLOSUCCINATE LYASE"/>
    <property type="match status" value="1"/>
</dbReference>
<dbReference type="InterPro" id="IPR008948">
    <property type="entry name" value="L-Aspartase-like"/>
</dbReference>
<keyword evidence="3" id="KW-1185">Reference proteome</keyword>
<sequence>MEPIDDAYIELSDLDGLPLLDSRDARMVNEQLNFKNKFAFVFYRVLVEVRWLLKLSEIPEVKDVPTFSQDARTYLENIIQEFNVNEALEVKKIEEFTNHDVKAIVYYLKQKCKSHTEVSKVLEFFHFVCTSADINNLAYGLLVKNVMNDVMFPVMTDLCKAFCAMAKDNANMAMPSHFHGQRPSPTTLGKEMATFAFRLGYWAQRMSEIGLVLLKNFVASLGLEFNPYASQIESHHYMVELFDNMENFNKVLVDFTYDVQRNISLGYFEQRDLTPIILESTELGFAHSLVAYKKILQGIKKLQKLVFRVTSFWKQNLANFDKHGNGDSACSCSRWLILLVLVPAGQPQPKIPFRQPLHSSLLLVCARSRDALFPVSPPPCLTWIYLSPSSRSSQITLSSALFSYLLVFIS</sequence>
<evidence type="ECO:0000259" key="1">
    <source>
        <dbReference type="Pfam" id="PF00206"/>
    </source>
</evidence>
<keyword evidence="2" id="KW-0456">Lyase</keyword>
<dbReference type="EMBL" id="JAMFTS010000003">
    <property type="protein sequence ID" value="KAJ4782695.1"/>
    <property type="molecule type" value="Genomic_DNA"/>
</dbReference>
<dbReference type="SUPFAM" id="SSF48557">
    <property type="entry name" value="L-aspartase-like"/>
    <property type="match status" value="1"/>
</dbReference>
<dbReference type="PANTHER" id="PTHR43411">
    <property type="entry name" value="ADENYLOSUCCINATE LYASE"/>
    <property type="match status" value="1"/>
</dbReference>
<evidence type="ECO:0000313" key="2">
    <source>
        <dbReference type="EMBL" id="KAJ4782695.1"/>
    </source>
</evidence>
<dbReference type="AlphaFoldDB" id="A0AAV8ER98"/>
<dbReference type="Proteomes" id="UP001140206">
    <property type="component" value="Chromosome 3"/>
</dbReference>
<protein>
    <submittedName>
        <fullName evidence="2">Adenylosuccinate lyase</fullName>
    </submittedName>
</protein>
<dbReference type="Pfam" id="PF00206">
    <property type="entry name" value="Lyase_1"/>
    <property type="match status" value="1"/>
</dbReference>
<dbReference type="InterPro" id="IPR024083">
    <property type="entry name" value="Fumarase/histidase_N"/>
</dbReference>
<name>A0AAV8ER98_9POAL</name>
<proteinExistence type="predicted"/>
<feature type="domain" description="Fumarate lyase N-terminal" evidence="1">
    <location>
        <begin position="53"/>
        <end position="209"/>
    </location>
</feature>
<comment type="caution">
    <text evidence="2">The sequence shown here is derived from an EMBL/GenBank/DDBJ whole genome shotgun (WGS) entry which is preliminary data.</text>
</comment>
<dbReference type="InterPro" id="IPR047136">
    <property type="entry name" value="PurB_bact"/>
</dbReference>
<reference evidence="2" key="1">
    <citation type="submission" date="2022-08" db="EMBL/GenBank/DDBJ databases">
        <authorList>
            <person name="Marques A."/>
        </authorList>
    </citation>
    <scope>NUCLEOTIDE SEQUENCE</scope>
    <source>
        <strain evidence="2">RhyPub2mFocal</strain>
        <tissue evidence="2">Leaves</tissue>
    </source>
</reference>
<evidence type="ECO:0000313" key="3">
    <source>
        <dbReference type="Proteomes" id="UP001140206"/>
    </source>
</evidence>